<dbReference type="AlphaFoldDB" id="A0AAD5JIJ4"/>
<keyword evidence="2" id="KW-1185">Reference proteome</keyword>
<protein>
    <submittedName>
        <fullName evidence="1">Uncharacterized protein</fullName>
    </submittedName>
</protein>
<accession>A0AAD5JIJ4</accession>
<comment type="caution">
    <text evidence="1">The sequence shown here is derived from an EMBL/GenBank/DDBJ whole genome shotgun (WGS) entry which is preliminary data.</text>
</comment>
<name>A0AAD5JIJ4_ACENE</name>
<gene>
    <name evidence="1" type="ORF">LWI28_008603</name>
</gene>
<evidence type="ECO:0000313" key="1">
    <source>
        <dbReference type="EMBL" id="KAI9194719.1"/>
    </source>
</evidence>
<reference evidence="1" key="1">
    <citation type="journal article" date="2022" name="Plant J.">
        <title>Strategies of tolerance reflected in two North American maple genomes.</title>
        <authorList>
            <person name="McEvoy S.L."/>
            <person name="Sezen U.U."/>
            <person name="Trouern-Trend A."/>
            <person name="McMahon S.M."/>
            <person name="Schaberg P.G."/>
            <person name="Yang J."/>
            <person name="Wegrzyn J.L."/>
            <person name="Swenson N.G."/>
        </authorList>
    </citation>
    <scope>NUCLEOTIDE SEQUENCE</scope>
    <source>
        <strain evidence="1">91603</strain>
    </source>
</reference>
<dbReference type="Proteomes" id="UP001064489">
    <property type="component" value="Chromosome 1"/>
</dbReference>
<reference evidence="1" key="2">
    <citation type="submission" date="2023-02" db="EMBL/GenBank/DDBJ databases">
        <authorList>
            <person name="Swenson N.G."/>
            <person name="Wegrzyn J.L."/>
            <person name="Mcevoy S.L."/>
        </authorList>
    </citation>
    <scope>NUCLEOTIDE SEQUENCE</scope>
    <source>
        <strain evidence="1">91603</strain>
        <tissue evidence="1">Leaf</tissue>
    </source>
</reference>
<sequence>MEDTDGCLLFAGGGVWCLPNKKKLTTSSTVKNRRDCKPFLWRHDASLIPVTASAVCVMEEARLWPPLIGRRLAAPLPPITIKGWRFSIWSSSITSMKACSISAMV</sequence>
<evidence type="ECO:0000313" key="2">
    <source>
        <dbReference type="Proteomes" id="UP001064489"/>
    </source>
</evidence>
<proteinExistence type="predicted"/>
<dbReference type="EMBL" id="JAJSOW010000003">
    <property type="protein sequence ID" value="KAI9194719.1"/>
    <property type="molecule type" value="Genomic_DNA"/>
</dbReference>
<organism evidence="1 2">
    <name type="scientific">Acer negundo</name>
    <name type="common">Box elder</name>
    <dbReference type="NCBI Taxonomy" id="4023"/>
    <lineage>
        <taxon>Eukaryota</taxon>
        <taxon>Viridiplantae</taxon>
        <taxon>Streptophyta</taxon>
        <taxon>Embryophyta</taxon>
        <taxon>Tracheophyta</taxon>
        <taxon>Spermatophyta</taxon>
        <taxon>Magnoliopsida</taxon>
        <taxon>eudicotyledons</taxon>
        <taxon>Gunneridae</taxon>
        <taxon>Pentapetalae</taxon>
        <taxon>rosids</taxon>
        <taxon>malvids</taxon>
        <taxon>Sapindales</taxon>
        <taxon>Sapindaceae</taxon>
        <taxon>Hippocastanoideae</taxon>
        <taxon>Acereae</taxon>
        <taxon>Acer</taxon>
    </lineage>
</organism>